<sequence>KRRRQTKDFPGANIIVPQIKAKTARRRVGLVSTGPPVRQHTPILCPDGQVIGEVTSGCPSPCLKKNIAMGYVDAAFAKNGAAIQVEIRKKTVSAIVSKMPFVSTNYYSG</sequence>
<dbReference type="Proteomes" id="UP001345963">
    <property type="component" value="Unassembled WGS sequence"/>
</dbReference>
<organism evidence="2 3">
    <name type="scientific">Ataeniobius toweri</name>
    <dbReference type="NCBI Taxonomy" id="208326"/>
    <lineage>
        <taxon>Eukaryota</taxon>
        <taxon>Metazoa</taxon>
        <taxon>Chordata</taxon>
        <taxon>Craniata</taxon>
        <taxon>Vertebrata</taxon>
        <taxon>Euteleostomi</taxon>
        <taxon>Actinopterygii</taxon>
        <taxon>Neopterygii</taxon>
        <taxon>Teleostei</taxon>
        <taxon>Neoteleostei</taxon>
        <taxon>Acanthomorphata</taxon>
        <taxon>Ovalentaria</taxon>
        <taxon>Atherinomorphae</taxon>
        <taxon>Cyprinodontiformes</taxon>
        <taxon>Goodeidae</taxon>
        <taxon>Ataeniobius</taxon>
    </lineage>
</organism>
<accession>A0ABU7C9D2</accession>
<reference evidence="2 3" key="1">
    <citation type="submission" date="2021-07" db="EMBL/GenBank/DDBJ databases">
        <authorList>
            <person name="Palmer J.M."/>
        </authorList>
    </citation>
    <scope>NUCLEOTIDE SEQUENCE [LARGE SCALE GENOMIC DNA]</scope>
    <source>
        <strain evidence="2 3">AT_MEX2019</strain>
        <tissue evidence="2">Muscle</tissue>
    </source>
</reference>
<evidence type="ECO:0000313" key="2">
    <source>
        <dbReference type="EMBL" id="MED6259373.1"/>
    </source>
</evidence>
<dbReference type="EMBL" id="JAHUTI010083338">
    <property type="protein sequence ID" value="MED6259373.1"/>
    <property type="molecule type" value="Genomic_DNA"/>
</dbReference>
<dbReference type="SUPFAM" id="SSF101790">
    <property type="entry name" value="Aminomethyltransferase beta-barrel domain"/>
    <property type="match status" value="1"/>
</dbReference>
<keyword evidence="3" id="KW-1185">Reference proteome</keyword>
<evidence type="ECO:0000259" key="1">
    <source>
        <dbReference type="Pfam" id="PF08669"/>
    </source>
</evidence>
<dbReference type="Gene3D" id="2.40.30.110">
    <property type="entry name" value="Aminomethyltransferase beta-barrel domains"/>
    <property type="match status" value="1"/>
</dbReference>
<proteinExistence type="predicted"/>
<feature type="non-terminal residue" evidence="2">
    <location>
        <position position="1"/>
    </location>
</feature>
<evidence type="ECO:0000313" key="3">
    <source>
        <dbReference type="Proteomes" id="UP001345963"/>
    </source>
</evidence>
<dbReference type="InterPro" id="IPR013977">
    <property type="entry name" value="GcvT_C"/>
</dbReference>
<dbReference type="InterPro" id="IPR028896">
    <property type="entry name" value="GcvT/YgfZ/DmdA"/>
</dbReference>
<dbReference type="PANTHER" id="PTHR43757:SF16">
    <property type="entry name" value="AMINOMETHYLTRANSFERASE, MITOCHONDRIAL"/>
    <property type="match status" value="1"/>
</dbReference>
<dbReference type="Pfam" id="PF08669">
    <property type="entry name" value="GCV_T_C"/>
    <property type="match status" value="1"/>
</dbReference>
<feature type="domain" description="Aminomethyltransferase C-terminal" evidence="1">
    <location>
        <begin position="25"/>
        <end position="102"/>
    </location>
</feature>
<dbReference type="PANTHER" id="PTHR43757">
    <property type="entry name" value="AMINOMETHYLTRANSFERASE"/>
    <property type="match status" value="1"/>
</dbReference>
<name>A0ABU7C9D2_9TELE</name>
<gene>
    <name evidence="2" type="ORF">ATANTOWER_021660</name>
</gene>
<dbReference type="InterPro" id="IPR029043">
    <property type="entry name" value="GcvT/YgfZ_C"/>
</dbReference>
<comment type="caution">
    <text evidence="2">The sequence shown here is derived from an EMBL/GenBank/DDBJ whole genome shotgun (WGS) entry which is preliminary data.</text>
</comment>
<protein>
    <recommendedName>
        <fullName evidence="1">Aminomethyltransferase C-terminal domain-containing protein</fullName>
    </recommendedName>
</protein>